<accession>A0ABS8CPS0</accession>
<sequence length="281" mass="30417">MRAIFGLVLIIGVALAGFAVYMAQAYIGQSEQRLNAALKQQEITGRLIEVYALSKPLKYGDPLDKANIRKIWIQEKFAPAGIYTDEAVLFPPEATRPRFARRSIEVNEVLVASRLTEPGQVAALTSKLEPGESAIQIQVSTNSGIASFVMPDDFIDIYWTGQTGEGEVTRLIENAVRVIAVDQSSDLTQRSDSTARTVTVAATKEVVARLTQAQASGRLAMSLVQAGSIASSELIEIDRNKLLGIEEKIPEAVVEAAAPEVCTIRTRKGSEIIETPIACTN</sequence>
<gene>
    <name evidence="2" type="primary">cpaB</name>
    <name evidence="2" type="ORF">H0485_14475</name>
</gene>
<dbReference type="CDD" id="cd11614">
    <property type="entry name" value="SAF_CpaB_FlgA_like"/>
    <property type="match status" value="1"/>
</dbReference>
<dbReference type="InterPro" id="IPR017592">
    <property type="entry name" value="Pilus_assmbl_Flp-typ_CpaB"/>
</dbReference>
<dbReference type="EMBL" id="JACDXX010000013">
    <property type="protein sequence ID" value="MCB5411195.1"/>
    <property type="molecule type" value="Genomic_DNA"/>
</dbReference>
<name>A0ABS8CPS0_9RHOB</name>
<evidence type="ECO:0000313" key="2">
    <source>
        <dbReference type="EMBL" id="MCB5411195.1"/>
    </source>
</evidence>
<comment type="caution">
    <text evidence="2">The sequence shown here is derived from an EMBL/GenBank/DDBJ whole genome shotgun (WGS) entry which is preliminary data.</text>
</comment>
<dbReference type="NCBIfam" id="TIGR03177">
    <property type="entry name" value="pilus_cpaB"/>
    <property type="match status" value="1"/>
</dbReference>
<feature type="domain" description="Flp pilus assembly protein RcpC/CpaB" evidence="1">
    <location>
        <begin position="124"/>
        <end position="223"/>
    </location>
</feature>
<proteinExistence type="predicted"/>
<reference evidence="2 3" key="1">
    <citation type="submission" date="2020-07" db="EMBL/GenBank/DDBJ databases">
        <title>Pseudogemmobacter sp. nov., isolated from poultry manure in Taiwan.</title>
        <authorList>
            <person name="Lin S.-Y."/>
            <person name="Tang Y.-S."/>
            <person name="Young C.-C."/>
        </authorList>
    </citation>
    <scope>NUCLEOTIDE SEQUENCE [LARGE SCALE GENOMIC DNA]</scope>
    <source>
        <strain evidence="2 3">CC-YST710</strain>
    </source>
</reference>
<evidence type="ECO:0000313" key="3">
    <source>
        <dbReference type="Proteomes" id="UP001198571"/>
    </source>
</evidence>
<dbReference type="RefSeq" id="WP_226936655.1">
    <property type="nucleotide sequence ID" value="NZ_JACDXX010000013.1"/>
</dbReference>
<keyword evidence="3" id="KW-1185">Reference proteome</keyword>
<protein>
    <submittedName>
        <fullName evidence="2">Flp pilus assembly protein CpaB</fullName>
    </submittedName>
</protein>
<dbReference type="Pfam" id="PF16976">
    <property type="entry name" value="RcpC"/>
    <property type="match status" value="1"/>
</dbReference>
<dbReference type="InterPro" id="IPR031571">
    <property type="entry name" value="RcpC_dom"/>
</dbReference>
<dbReference type="Proteomes" id="UP001198571">
    <property type="component" value="Unassembled WGS sequence"/>
</dbReference>
<organism evidence="2 3">
    <name type="scientific">Pseudogemmobacter faecipullorum</name>
    <dbReference type="NCBI Taxonomy" id="2755041"/>
    <lineage>
        <taxon>Bacteria</taxon>
        <taxon>Pseudomonadati</taxon>
        <taxon>Pseudomonadota</taxon>
        <taxon>Alphaproteobacteria</taxon>
        <taxon>Rhodobacterales</taxon>
        <taxon>Paracoccaceae</taxon>
        <taxon>Pseudogemmobacter</taxon>
    </lineage>
</organism>
<evidence type="ECO:0000259" key="1">
    <source>
        <dbReference type="Pfam" id="PF16976"/>
    </source>
</evidence>